<evidence type="ECO:0000259" key="1">
    <source>
        <dbReference type="PROSITE" id="PS51724"/>
    </source>
</evidence>
<dbReference type="Proteomes" id="UP000678679">
    <property type="component" value="Chromosome 1"/>
</dbReference>
<feature type="domain" description="SPOR" evidence="1">
    <location>
        <begin position="25"/>
        <end position="105"/>
    </location>
</feature>
<dbReference type="InterPro" id="IPR007730">
    <property type="entry name" value="SPOR-like_dom"/>
</dbReference>
<dbReference type="PROSITE" id="PS51257">
    <property type="entry name" value="PROKAR_LIPOPROTEIN"/>
    <property type="match status" value="1"/>
</dbReference>
<dbReference type="EMBL" id="CP076132">
    <property type="protein sequence ID" value="QWG00187.1"/>
    <property type="molecule type" value="Genomic_DNA"/>
</dbReference>
<gene>
    <name evidence="2" type="ORF">KMW28_11045</name>
</gene>
<dbReference type="PROSITE" id="PS51724">
    <property type="entry name" value="SPOR"/>
    <property type="match status" value="1"/>
</dbReference>
<protein>
    <submittedName>
        <fullName evidence="2">SPOR domain-containing protein</fullName>
    </submittedName>
</protein>
<proteinExistence type="predicted"/>
<evidence type="ECO:0000313" key="3">
    <source>
        <dbReference type="Proteomes" id="UP000678679"/>
    </source>
</evidence>
<evidence type="ECO:0000313" key="2">
    <source>
        <dbReference type="EMBL" id="QWG00187.1"/>
    </source>
</evidence>
<dbReference type="Pfam" id="PF05036">
    <property type="entry name" value="SPOR"/>
    <property type="match status" value="1"/>
</dbReference>
<dbReference type="AlphaFoldDB" id="A0AAX1N2A6"/>
<reference evidence="2 3" key="1">
    <citation type="submission" date="2021-05" db="EMBL/GenBank/DDBJ databases">
        <title>Comparative genomic studies on the polysaccharide-degrading batcterial strains of the Flammeovirga genus.</title>
        <authorList>
            <person name="Zewei F."/>
            <person name="Zheng Z."/>
            <person name="Yu L."/>
            <person name="Ruyue G."/>
            <person name="Yanhong M."/>
            <person name="Yuanyuan C."/>
            <person name="Jingyan G."/>
            <person name="Wenjun H."/>
        </authorList>
    </citation>
    <scope>NUCLEOTIDE SEQUENCE [LARGE SCALE GENOMIC DNA]</scope>
    <source>
        <strain evidence="2 3">NBRC:100898</strain>
    </source>
</reference>
<dbReference type="KEGG" id="fya:KMW28_11045"/>
<accession>A0AAX1N2A6</accession>
<sequence length="465" mass="54236">MKLIHPYLYIIFSAIVFCSCSPEQFNDEKPFSVKIASFREYDEMENGIDYLENKGLSPYAITQSNDVDGKWYHIIIGAEKSLEDVLALKMKLEDNFGLNALEVQNYNKLHEELIPLSENEVDNYPASWTSLDLLLQLPHNPNFQIRSLKSLSYFDDINVRSNSISRNIEFDYPRGIIQRNFKNNVDEIVEGKYVEPFSKTELTIHLVKLKEKNDYKEGLSKAFSERILKSKRYKIQKSEEIVIDNDWQMNGYQVTINPKELRSYLVLESASGLLLALIQSNKNDVHLLKSFAKNIGDRHAVDEYNSVKRLLGSFPDALNPTERMIAFDFTTKDSRRGKTALLEVGQTQLSCYFENSERGTLVYQLENFNDENTIDKIFRNRYSRYLDDPNVEKVLLGNRDAFFYKTRRRNPETRKLDWMLESVIFQNSDNIGKISNFKKGTFEQEEMLEKLASFRLGDDYQMNTL</sequence>
<dbReference type="RefSeq" id="WP_169663368.1">
    <property type="nucleotide sequence ID" value="NZ_CP076132.1"/>
</dbReference>
<name>A0AAX1N2A6_9BACT</name>
<organism evidence="2 3">
    <name type="scientific">Flammeovirga yaeyamensis</name>
    <dbReference type="NCBI Taxonomy" id="367791"/>
    <lineage>
        <taxon>Bacteria</taxon>
        <taxon>Pseudomonadati</taxon>
        <taxon>Bacteroidota</taxon>
        <taxon>Cytophagia</taxon>
        <taxon>Cytophagales</taxon>
        <taxon>Flammeovirgaceae</taxon>
        <taxon>Flammeovirga</taxon>
    </lineage>
</organism>
<keyword evidence="3" id="KW-1185">Reference proteome</keyword>
<dbReference type="GO" id="GO:0042834">
    <property type="term" value="F:peptidoglycan binding"/>
    <property type="evidence" value="ECO:0007669"/>
    <property type="project" value="InterPro"/>
</dbReference>